<evidence type="ECO:0000313" key="3">
    <source>
        <dbReference type="Proteomes" id="UP001187415"/>
    </source>
</evidence>
<sequence>MHGLALWELLGPNPREREARVFRPRRELSRRSLPSPVQRAARRQTGCCPRLRSCTRTGASWRTTGASFRSEAIDYLYRAASEAPSWPSWVGSLSPTAGDLNSFALELQKPRGRAAAQRNAVRYVLNAVRHRRSDARDANSSRSSPKKERRKRRARPGSGRTEPKAMLGEPEKNRSRSAWRAWLKPRELAVGAARRNARGGSSARLSLHGVALAPHGIPPKIRDKHWTVRNALMFRTLKYVCDLWALKKPQIGPECGFSVR</sequence>
<gene>
    <name evidence="2" type="ORF">Q5P01_021936</name>
</gene>
<dbReference type="EMBL" id="JAUPFM010000018">
    <property type="protein sequence ID" value="KAK2821871.1"/>
    <property type="molecule type" value="Genomic_DNA"/>
</dbReference>
<feature type="region of interest" description="Disordered" evidence="1">
    <location>
        <begin position="131"/>
        <end position="173"/>
    </location>
</feature>
<name>A0AA88IYR2_CHASR</name>
<accession>A0AA88IYR2</accession>
<evidence type="ECO:0000256" key="1">
    <source>
        <dbReference type="SAM" id="MobiDB-lite"/>
    </source>
</evidence>
<evidence type="ECO:0000313" key="2">
    <source>
        <dbReference type="EMBL" id="KAK2821871.1"/>
    </source>
</evidence>
<organism evidence="2 3">
    <name type="scientific">Channa striata</name>
    <name type="common">Snakehead murrel</name>
    <name type="synonym">Ophicephalus striatus</name>
    <dbReference type="NCBI Taxonomy" id="64152"/>
    <lineage>
        <taxon>Eukaryota</taxon>
        <taxon>Metazoa</taxon>
        <taxon>Chordata</taxon>
        <taxon>Craniata</taxon>
        <taxon>Vertebrata</taxon>
        <taxon>Euteleostomi</taxon>
        <taxon>Actinopterygii</taxon>
        <taxon>Neopterygii</taxon>
        <taxon>Teleostei</taxon>
        <taxon>Neoteleostei</taxon>
        <taxon>Acanthomorphata</taxon>
        <taxon>Anabantaria</taxon>
        <taxon>Anabantiformes</taxon>
        <taxon>Channoidei</taxon>
        <taxon>Channidae</taxon>
        <taxon>Channa</taxon>
    </lineage>
</organism>
<reference evidence="2" key="1">
    <citation type="submission" date="2023-07" db="EMBL/GenBank/DDBJ databases">
        <title>Chromosome-level Genome Assembly of Striped Snakehead (Channa striata).</title>
        <authorList>
            <person name="Liu H."/>
        </authorList>
    </citation>
    <scope>NUCLEOTIDE SEQUENCE</scope>
    <source>
        <strain evidence="2">Gz</strain>
        <tissue evidence="2">Muscle</tissue>
    </source>
</reference>
<comment type="caution">
    <text evidence="2">The sequence shown here is derived from an EMBL/GenBank/DDBJ whole genome shotgun (WGS) entry which is preliminary data.</text>
</comment>
<proteinExistence type="predicted"/>
<keyword evidence="3" id="KW-1185">Reference proteome</keyword>
<dbReference type="Proteomes" id="UP001187415">
    <property type="component" value="Unassembled WGS sequence"/>
</dbReference>
<dbReference type="AlphaFoldDB" id="A0AA88IYR2"/>
<protein>
    <submittedName>
        <fullName evidence="2">Uncharacterized protein</fullName>
    </submittedName>
</protein>